<dbReference type="RefSeq" id="WP_277358166.1">
    <property type="nucleotide sequence ID" value="NZ_JAROKN010000013.1"/>
</dbReference>
<keyword evidence="2" id="KW-0326">Glycosidase</keyword>
<dbReference type="SUPFAM" id="SSF51445">
    <property type="entry name" value="(Trans)glycosidases"/>
    <property type="match status" value="1"/>
</dbReference>
<feature type="domain" description="DUF5597" evidence="4">
    <location>
        <begin position="394"/>
        <end position="519"/>
    </location>
</feature>
<keyword evidence="1" id="KW-0378">Hydrolase</keyword>
<evidence type="ECO:0000313" key="6">
    <source>
        <dbReference type="Proteomes" id="UP001220456"/>
    </source>
</evidence>
<gene>
    <name evidence="5" type="ORF">P4U43_07540</name>
</gene>
<evidence type="ECO:0000259" key="3">
    <source>
        <dbReference type="Pfam" id="PF02449"/>
    </source>
</evidence>
<evidence type="ECO:0000256" key="1">
    <source>
        <dbReference type="ARBA" id="ARBA00022801"/>
    </source>
</evidence>
<dbReference type="Pfam" id="PF18120">
    <property type="entry name" value="DUF5597"/>
    <property type="match status" value="1"/>
</dbReference>
<comment type="caution">
    <text evidence="5">The sequence shown here is derived from an EMBL/GenBank/DDBJ whole genome shotgun (WGS) entry which is preliminary data.</text>
</comment>
<evidence type="ECO:0000313" key="5">
    <source>
        <dbReference type="EMBL" id="MDF9277640.1"/>
    </source>
</evidence>
<proteinExistence type="predicted"/>
<dbReference type="Gene3D" id="2.60.220.20">
    <property type="entry name" value="putative beta-Galactosidase from caulobacter crescentus"/>
    <property type="match status" value="1"/>
</dbReference>
<dbReference type="EMBL" id="JAROKN010000013">
    <property type="protein sequence ID" value="MDF9277640.1"/>
    <property type="molecule type" value="Genomic_DNA"/>
</dbReference>
<name>A0ABT6CUS0_9MICC</name>
<dbReference type="Pfam" id="PF02449">
    <property type="entry name" value="Glyco_hydro_42"/>
    <property type="match status" value="1"/>
</dbReference>
<protein>
    <submittedName>
        <fullName evidence="5">DUF5597 domain-containing protein</fullName>
    </submittedName>
</protein>
<feature type="domain" description="Glycoside hydrolase family 42 N-terminal" evidence="3">
    <location>
        <begin position="74"/>
        <end position="216"/>
    </location>
</feature>
<keyword evidence="6" id="KW-1185">Reference proteome</keyword>
<dbReference type="InterPro" id="IPR013529">
    <property type="entry name" value="Glyco_hydro_42_N"/>
</dbReference>
<dbReference type="Gene3D" id="3.20.20.80">
    <property type="entry name" value="Glycosidases"/>
    <property type="match status" value="1"/>
</dbReference>
<organism evidence="5 6">
    <name type="scientific">Arthrobacter vasquezii</name>
    <dbReference type="NCBI Taxonomy" id="2977629"/>
    <lineage>
        <taxon>Bacteria</taxon>
        <taxon>Bacillati</taxon>
        <taxon>Actinomycetota</taxon>
        <taxon>Actinomycetes</taxon>
        <taxon>Micrococcales</taxon>
        <taxon>Micrococcaceae</taxon>
        <taxon>Arthrobacter</taxon>
    </lineage>
</organism>
<sequence length="539" mass="59555">MTRTQGDATLDTRAARKDIDLPHLVRNGHAIQFVVEGKPFLALGGELHNSSASSPRYMGPVWERLGGQNIGSVIGVASWQLVEPMEGYFDFDAVDDQILQARARGIRLILIWFGSYKNADSAYAPTWVRRDENRFPRATRDPDRLVTGRFAIDGPILSVFNEQLAEADGRAFAQLMRHIREVDHDQTVIAVQVQNEVGLLGDSRDRSSLAEDAWSTTVPDELMMHLCSNRETLRPWLLELWQSHGGKETGTWEEVFGADRAAEEVFMSWGFSRFVEAVAAAGLAEYPLPMYTNAWLGPQPNADLPGQYPSGGPVARMMDVWKAGAPSLAFLAPDIYLKDITNTLVDFKDEHNPIFIPEVRPDAGSLFVALGSFDAIGFHVFGIEDLEEEHEVYQAYTVVRGMSDIILAAQAAGTIRGFKLSSGQQQVLTMGEYEITVSGPIDTRGMFGTGTGTQAENLVGYGLIVSTGADEFVVVARGASVRASMEGSVIELDHVQEGEFEDGQWQPGRTLNGDERYFMFPNDSLRTVRMSLIRRQPSS</sequence>
<evidence type="ECO:0000259" key="4">
    <source>
        <dbReference type="Pfam" id="PF18120"/>
    </source>
</evidence>
<dbReference type="Proteomes" id="UP001220456">
    <property type="component" value="Unassembled WGS sequence"/>
</dbReference>
<evidence type="ECO:0000256" key="2">
    <source>
        <dbReference type="ARBA" id="ARBA00023295"/>
    </source>
</evidence>
<accession>A0ABT6CUS0</accession>
<reference evidence="5 6" key="1">
    <citation type="journal article" date="2023" name="Int. J. Syst. Evol. Microbiol.">
        <title>Arthrobacter vasquezii sp. nov., isolated from a soil sample from Union Glacier, Antarctica.</title>
        <authorList>
            <person name="Valenzuela-Ibaceta F."/>
            <person name="Carrasco V."/>
            <person name="Lagos-Moraga S."/>
            <person name="Dietz-Vargas C."/>
            <person name="Navarro C.A."/>
            <person name="Perez-Donoso J.M."/>
        </authorList>
    </citation>
    <scope>NUCLEOTIDE SEQUENCE [LARGE SCALE GENOMIC DNA]</scope>
    <source>
        <strain evidence="5 6">EH-1B-1</strain>
    </source>
</reference>
<dbReference type="InterPro" id="IPR040719">
    <property type="entry name" value="DUF5597"/>
</dbReference>
<dbReference type="InterPro" id="IPR017853">
    <property type="entry name" value="GH"/>
</dbReference>